<evidence type="ECO:0000256" key="2">
    <source>
        <dbReference type="ARBA" id="ARBA00024867"/>
    </source>
</evidence>
<dbReference type="GeneID" id="90544647"/>
<dbReference type="PANTHER" id="PTHR37299">
    <property type="entry name" value="TRANSCRIPTIONAL REGULATOR-RELATED"/>
    <property type="match status" value="1"/>
</dbReference>
<evidence type="ECO:0000313" key="6">
    <source>
        <dbReference type="EMBL" id="PWL53522.1"/>
    </source>
</evidence>
<sequence length="236" mass="27616">MRAIIVDDELPSRQELEYFIKTFSNIKIMNQFDDGVSVLKYVQNNPIDVIFLDINMPNLDGMNLAKILHEINPDIKVIFITAYKEYALDAFEIHAFDYLVKPYSKDRIVSALERLESSFEENSAISSDKISVLKNNKIYVINIKDIYYIQASGRGVAIFTKDCEYTSRNKISDMEKKLPTKEFYKSHRSFIVNLGKVKEVQPWFNDTYVLKLKDIDKEIPVSRNNIKRFREILSFK</sequence>
<dbReference type="Proteomes" id="UP000246114">
    <property type="component" value="Unassembled WGS sequence"/>
</dbReference>
<evidence type="ECO:0000259" key="5">
    <source>
        <dbReference type="PROSITE" id="PS50930"/>
    </source>
</evidence>
<reference evidence="7 8" key="1">
    <citation type="submission" date="2016-10" db="EMBL/GenBank/DDBJ databases">
        <authorList>
            <person name="de Groot N.N."/>
        </authorList>
    </citation>
    <scope>NUCLEOTIDE SEQUENCE [LARGE SCALE GENOMIC DNA]</scope>
    <source>
        <strain evidence="7 8">NLAE-zl-G419</strain>
    </source>
</reference>
<name>A0A1I2JEK2_9CLOT</name>
<dbReference type="PROSITE" id="PS50110">
    <property type="entry name" value="RESPONSE_REGULATORY"/>
    <property type="match status" value="1"/>
</dbReference>
<dbReference type="InterPro" id="IPR046947">
    <property type="entry name" value="LytR-like"/>
</dbReference>
<feature type="domain" description="Response regulatory" evidence="4">
    <location>
        <begin position="2"/>
        <end position="116"/>
    </location>
</feature>
<dbReference type="SUPFAM" id="SSF52172">
    <property type="entry name" value="CheY-like"/>
    <property type="match status" value="1"/>
</dbReference>
<dbReference type="Gene3D" id="3.40.50.2300">
    <property type="match status" value="1"/>
</dbReference>
<dbReference type="InterPro" id="IPR011006">
    <property type="entry name" value="CheY-like_superfamily"/>
</dbReference>
<evidence type="ECO:0000313" key="9">
    <source>
        <dbReference type="Proteomes" id="UP000246114"/>
    </source>
</evidence>
<dbReference type="GO" id="GO:0000156">
    <property type="term" value="F:phosphorelay response regulator activity"/>
    <property type="evidence" value="ECO:0007669"/>
    <property type="project" value="InterPro"/>
</dbReference>
<dbReference type="Gene3D" id="2.40.50.40">
    <property type="match status" value="1"/>
</dbReference>
<dbReference type="EMBL" id="FOOE01000001">
    <property type="protein sequence ID" value="SFF51081.1"/>
    <property type="molecule type" value="Genomic_DNA"/>
</dbReference>
<evidence type="ECO:0000256" key="3">
    <source>
        <dbReference type="PROSITE-ProRule" id="PRU00169"/>
    </source>
</evidence>
<evidence type="ECO:0000313" key="8">
    <source>
        <dbReference type="Proteomes" id="UP000182135"/>
    </source>
</evidence>
<dbReference type="Pfam" id="PF04397">
    <property type="entry name" value="LytTR"/>
    <property type="match status" value="1"/>
</dbReference>
<dbReference type="PROSITE" id="PS50930">
    <property type="entry name" value="HTH_LYTTR"/>
    <property type="match status" value="1"/>
</dbReference>
<feature type="domain" description="HTH LytTR-type" evidence="5">
    <location>
        <begin position="130"/>
        <end position="235"/>
    </location>
</feature>
<evidence type="ECO:0000313" key="7">
    <source>
        <dbReference type="EMBL" id="SFF51081.1"/>
    </source>
</evidence>
<accession>A0A1I2JEK2</accession>
<comment type="function">
    <text evidence="2">May play the central regulatory role in sporulation. It may be an element of the effector pathway responsible for the activation of sporulation genes in response to nutritional stress. Spo0A may act in concert with spo0H (a sigma factor) to control the expression of some genes that are critical to the sporulation process.</text>
</comment>
<dbReference type="Proteomes" id="UP000182135">
    <property type="component" value="Unassembled WGS sequence"/>
</dbReference>
<dbReference type="Pfam" id="PF00072">
    <property type="entry name" value="Response_reg"/>
    <property type="match status" value="1"/>
</dbReference>
<reference evidence="6 9" key="2">
    <citation type="submission" date="2018-03" db="EMBL/GenBank/DDBJ databases">
        <title>The uncultured portion of the human microbiome is neutrally assembled.</title>
        <authorList>
            <person name="Jeraldo P."/>
            <person name="Boardman L."/>
            <person name="White B.A."/>
            <person name="Nelson H."/>
            <person name="Goldenfeld N."/>
            <person name="Chia N."/>
        </authorList>
    </citation>
    <scope>NUCLEOTIDE SEQUENCE [LARGE SCALE GENOMIC DNA]</scope>
    <source>
        <strain evidence="6">CIM:MAG 903</strain>
    </source>
</reference>
<feature type="modified residue" description="4-aspartylphosphate" evidence="3">
    <location>
        <position position="53"/>
    </location>
</feature>
<dbReference type="SMART" id="SM00850">
    <property type="entry name" value="LytTR"/>
    <property type="match status" value="1"/>
</dbReference>
<dbReference type="Gene3D" id="2.20.25.10">
    <property type="match status" value="1"/>
</dbReference>
<protein>
    <recommendedName>
        <fullName evidence="1">Stage 0 sporulation protein A homolog</fullName>
    </recommendedName>
</protein>
<dbReference type="InterPro" id="IPR001789">
    <property type="entry name" value="Sig_transdc_resp-reg_receiver"/>
</dbReference>
<dbReference type="RefSeq" id="WP_027638122.1">
    <property type="nucleotide sequence ID" value="NZ_BAAACD010000019.1"/>
</dbReference>
<evidence type="ECO:0000259" key="4">
    <source>
        <dbReference type="PROSITE" id="PS50110"/>
    </source>
</evidence>
<keyword evidence="3" id="KW-0597">Phosphoprotein</keyword>
<dbReference type="InterPro" id="IPR007492">
    <property type="entry name" value="LytTR_DNA-bd_dom"/>
</dbReference>
<proteinExistence type="predicted"/>
<dbReference type="AlphaFoldDB" id="A0A1I2JEK2"/>
<dbReference type="SMART" id="SM00448">
    <property type="entry name" value="REC"/>
    <property type="match status" value="1"/>
</dbReference>
<gene>
    <name evidence="6" type="ORF">DBY38_07260</name>
    <name evidence="7" type="ORF">SAMN04487885_101245</name>
</gene>
<dbReference type="eggNOG" id="COG3279">
    <property type="taxonomic scope" value="Bacteria"/>
</dbReference>
<keyword evidence="6" id="KW-0238">DNA-binding</keyword>
<dbReference type="EMBL" id="QAMZ01000036">
    <property type="protein sequence ID" value="PWL53522.1"/>
    <property type="molecule type" value="Genomic_DNA"/>
</dbReference>
<evidence type="ECO:0000256" key="1">
    <source>
        <dbReference type="ARBA" id="ARBA00018672"/>
    </source>
</evidence>
<dbReference type="GO" id="GO:0003677">
    <property type="term" value="F:DNA binding"/>
    <property type="evidence" value="ECO:0007669"/>
    <property type="project" value="UniProtKB-KW"/>
</dbReference>
<organism evidence="7 8">
    <name type="scientific">Clostridium cadaveris</name>
    <dbReference type="NCBI Taxonomy" id="1529"/>
    <lineage>
        <taxon>Bacteria</taxon>
        <taxon>Bacillati</taxon>
        <taxon>Bacillota</taxon>
        <taxon>Clostridia</taxon>
        <taxon>Eubacteriales</taxon>
        <taxon>Clostridiaceae</taxon>
        <taxon>Clostridium</taxon>
    </lineage>
</organism>
<dbReference type="OrthoDB" id="9809318at2"/>
<dbReference type="PANTHER" id="PTHR37299:SF1">
    <property type="entry name" value="STAGE 0 SPORULATION PROTEIN A HOMOLOG"/>
    <property type="match status" value="1"/>
</dbReference>
<keyword evidence="8" id="KW-1185">Reference proteome</keyword>
<dbReference type="STRING" id="1529.SAMN04487885_101245"/>